<evidence type="ECO:0000256" key="2">
    <source>
        <dbReference type="HAMAP-Rule" id="MF_01867"/>
    </source>
</evidence>
<dbReference type="HAMAP" id="MF_01867">
    <property type="entry name" value="BshC"/>
    <property type="match status" value="1"/>
</dbReference>
<evidence type="ECO:0000259" key="4">
    <source>
        <dbReference type="Pfam" id="PF24850"/>
    </source>
</evidence>
<dbReference type="InterPro" id="IPR011199">
    <property type="entry name" value="Bacillithiol_biosynth_BshC"/>
</dbReference>
<evidence type="ECO:0000259" key="3">
    <source>
        <dbReference type="Pfam" id="PF10079"/>
    </source>
</evidence>
<feature type="domain" description="Bacillithiol biosynthesis BshC N-terminal Rossmann-like" evidence="3">
    <location>
        <begin position="1"/>
        <end position="370"/>
    </location>
</feature>
<comment type="similarity">
    <text evidence="2">Belongs to the BshC family.</text>
</comment>
<dbReference type="PIRSF" id="PIRSF012535">
    <property type="entry name" value="UCP012535"/>
    <property type="match status" value="1"/>
</dbReference>
<keyword evidence="1 2" id="KW-0436">Ligase</keyword>
<evidence type="ECO:0000313" key="5">
    <source>
        <dbReference type="EMBL" id="TKB97225.1"/>
    </source>
</evidence>
<dbReference type="Pfam" id="PF10079">
    <property type="entry name" value="Rossmann-like_BshC"/>
    <property type="match status" value="1"/>
</dbReference>
<dbReference type="AlphaFoldDB" id="A0A4U1BWF0"/>
<reference evidence="5 6" key="1">
    <citation type="submission" date="2019-04" db="EMBL/GenBank/DDBJ databases">
        <title>Pedobacter sp. AR-2-6 sp. nov., isolated from Arctic soil.</title>
        <authorList>
            <person name="Dahal R.H."/>
            <person name="Kim D.-U."/>
        </authorList>
    </citation>
    <scope>NUCLEOTIDE SEQUENCE [LARGE SCALE GENOMIC DNA]</scope>
    <source>
        <strain evidence="5 6">AR-2-6</strain>
    </source>
</reference>
<keyword evidence="6" id="KW-1185">Reference proteome</keyword>
<proteinExistence type="inferred from homology"/>
<dbReference type="GO" id="GO:0016874">
    <property type="term" value="F:ligase activity"/>
    <property type="evidence" value="ECO:0007669"/>
    <property type="project" value="UniProtKB-UniRule"/>
</dbReference>
<accession>A0A4U1BWF0</accession>
<dbReference type="InterPro" id="IPR055398">
    <property type="entry name" value="Rossmann-like_BshC"/>
</dbReference>
<sequence>MKAKYISYQDTHSFSKLVLDYVNDVEFLKSFYSFRPDMDGLKKAVDARNFKGNRAELVEVLSQQYQNVKTNKSVKHNISLLADENTFTVTTGHQLNLFTGPLYFIYKIVTTINLALELKIAYPEKNFVPVYWMATEDHDFEEINHVSVDEKNISWIQQTNGATGRLSTKTVEAAVMAYKAYLGISKNGKKLAKLVEKAYLENDNLANATRVLVNSLFENYGLVIINADDAILKKQFSHIIKQDITEQNSADLTEKTSQTLEENGYKTQVNGRDINFFYLIDNLRERIIEKDNLYTVNHSEISFTKDELLTEVENHPERFSPNVIMRPLYQEVILPNIAYIGGGAEVSYWMQLKANFDFYQTDFPVLLLRNSALLIDKRSAENLNKLGFKLEDAFLSTDELQKVWIKNNTDSNLSLADEMRAVQASFDQIKLNAFKIDKTLEKAADSAKTKTHHLLENLEKKLFRAEKRKHEVSLKQIENVKNRLFPSGTLQERVVNLAPMFVNYGDDFISSLIENFEPLGGDFTLLLPS</sequence>
<feature type="domain" description="Bacillithiol biosynthesis BshC C-terminal coiled-coil" evidence="4">
    <location>
        <begin position="372"/>
        <end position="526"/>
    </location>
</feature>
<protein>
    <recommendedName>
        <fullName evidence="2">Putative cysteine ligase BshC</fullName>
        <ecNumber evidence="2">6.-.-.-</ecNumber>
    </recommendedName>
</protein>
<dbReference type="EC" id="6.-.-.-" evidence="2"/>
<dbReference type="EMBL" id="SWBO01000013">
    <property type="protein sequence ID" value="TKB97225.1"/>
    <property type="molecule type" value="Genomic_DNA"/>
</dbReference>
<evidence type="ECO:0000313" key="6">
    <source>
        <dbReference type="Proteomes" id="UP000310477"/>
    </source>
</evidence>
<name>A0A4U1BWF0_9SPHI</name>
<dbReference type="InterPro" id="IPR055399">
    <property type="entry name" value="CC_BshC"/>
</dbReference>
<dbReference type="RefSeq" id="WP_136878258.1">
    <property type="nucleotide sequence ID" value="NZ_SWBO01000013.1"/>
</dbReference>
<gene>
    <name evidence="2 5" type="primary">bshC</name>
    <name evidence="5" type="ORF">FA045_16850</name>
</gene>
<dbReference type="Pfam" id="PF24850">
    <property type="entry name" value="CC_BshC"/>
    <property type="match status" value="1"/>
</dbReference>
<organism evidence="5 6">
    <name type="scientific">Pedobacter cryotolerans</name>
    <dbReference type="NCBI Taxonomy" id="2571270"/>
    <lineage>
        <taxon>Bacteria</taxon>
        <taxon>Pseudomonadati</taxon>
        <taxon>Bacteroidota</taxon>
        <taxon>Sphingobacteriia</taxon>
        <taxon>Sphingobacteriales</taxon>
        <taxon>Sphingobacteriaceae</taxon>
        <taxon>Pedobacter</taxon>
    </lineage>
</organism>
<evidence type="ECO:0000256" key="1">
    <source>
        <dbReference type="ARBA" id="ARBA00022598"/>
    </source>
</evidence>
<comment type="caution">
    <text evidence="5">The sequence shown here is derived from an EMBL/GenBank/DDBJ whole genome shotgun (WGS) entry which is preliminary data.</text>
</comment>
<dbReference type="NCBIfam" id="TIGR03998">
    <property type="entry name" value="thiol_BshC"/>
    <property type="match status" value="1"/>
</dbReference>
<dbReference type="Proteomes" id="UP000310477">
    <property type="component" value="Unassembled WGS sequence"/>
</dbReference>
<dbReference type="OrthoDB" id="9765151at2"/>